<keyword evidence="1" id="KW-0732">Signal</keyword>
<dbReference type="EMBL" id="JACHIG010000002">
    <property type="protein sequence ID" value="MBB5032004.1"/>
    <property type="molecule type" value="Genomic_DNA"/>
</dbReference>
<keyword evidence="3" id="KW-1185">Reference proteome</keyword>
<evidence type="ECO:0000256" key="1">
    <source>
        <dbReference type="SAM" id="SignalP"/>
    </source>
</evidence>
<protein>
    <submittedName>
        <fullName evidence="2">Uncharacterized protein</fullName>
    </submittedName>
</protein>
<name>A0A7W7Y9I1_9BACT</name>
<evidence type="ECO:0000313" key="2">
    <source>
        <dbReference type="EMBL" id="MBB5032004.1"/>
    </source>
</evidence>
<accession>A0A7W7Y9I1</accession>
<feature type="signal peptide" evidence="1">
    <location>
        <begin position="1"/>
        <end position="27"/>
    </location>
</feature>
<sequence>MKTPRTSLRCAVLAIALSLTATRFVHADGIGVDPPYTDYDPHRLLLGRTLAAQVWDDLQARKNALVPITLGAWHWWRIPTGGPGFGGYGSPTLPGTYYYYVQIDPLWYTGGKWVQSMGLHADMRFREGRAFRSTMSPVFWPFEAYAWAETTAGVFKAGQLRRRLGIEWDGSFYGNVAYYDGFKLNSDIGVSWEHTFWLRPKFSIESTAQFFFREDGISSGLSGADTESTSAFRLQNNAVFRVVPTWWISRTSSLALGLTGSIAQAKAQLPGYRDHALSLWGIDLTYTRGRFKTFAEVLQRNGAVNPTRYVSGGMSTRTTDFIVGTSYATGPVTWRMAYSAGYDAHPGGRQFMFVPGVTIALTQNIDLYLEYVKWRVTNPIAGSTTYENGFQVALNWRF</sequence>
<gene>
    <name evidence="2" type="ORF">HNQ65_001572</name>
</gene>
<organism evidence="2 3">
    <name type="scientific">Prosthecobacter vanneervenii</name>
    <dbReference type="NCBI Taxonomy" id="48466"/>
    <lineage>
        <taxon>Bacteria</taxon>
        <taxon>Pseudomonadati</taxon>
        <taxon>Verrucomicrobiota</taxon>
        <taxon>Verrucomicrobiia</taxon>
        <taxon>Verrucomicrobiales</taxon>
        <taxon>Verrucomicrobiaceae</taxon>
        <taxon>Prosthecobacter</taxon>
    </lineage>
</organism>
<dbReference type="SUPFAM" id="SSF56935">
    <property type="entry name" value="Porins"/>
    <property type="match status" value="1"/>
</dbReference>
<comment type="caution">
    <text evidence="2">The sequence shown here is derived from an EMBL/GenBank/DDBJ whole genome shotgun (WGS) entry which is preliminary data.</text>
</comment>
<dbReference type="Gene3D" id="2.40.160.10">
    <property type="entry name" value="Porin"/>
    <property type="match status" value="1"/>
</dbReference>
<dbReference type="InterPro" id="IPR023614">
    <property type="entry name" value="Porin_dom_sf"/>
</dbReference>
<dbReference type="Proteomes" id="UP000590740">
    <property type="component" value="Unassembled WGS sequence"/>
</dbReference>
<dbReference type="AlphaFoldDB" id="A0A7W7Y9I1"/>
<dbReference type="RefSeq" id="WP_184338925.1">
    <property type="nucleotide sequence ID" value="NZ_JACHIG010000002.1"/>
</dbReference>
<reference evidence="2 3" key="1">
    <citation type="submission" date="2020-08" db="EMBL/GenBank/DDBJ databases">
        <title>Genomic Encyclopedia of Type Strains, Phase IV (KMG-IV): sequencing the most valuable type-strain genomes for metagenomic binning, comparative biology and taxonomic classification.</title>
        <authorList>
            <person name="Goeker M."/>
        </authorList>
    </citation>
    <scope>NUCLEOTIDE SEQUENCE [LARGE SCALE GENOMIC DNA]</scope>
    <source>
        <strain evidence="2 3">DSM 12252</strain>
    </source>
</reference>
<feature type="chain" id="PRO_5031316144" evidence="1">
    <location>
        <begin position="28"/>
        <end position="398"/>
    </location>
</feature>
<proteinExistence type="predicted"/>
<evidence type="ECO:0000313" key="3">
    <source>
        <dbReference type="Proteomes" id="UP000590740"/>
    </source>
</evidence>